<dbReference type="SUPFAM" id="SSF53032">
    <property type="entry name" value="tRNA-intron endonuclease catalytic domain-like"/>
    <property type="match status" value="1"/>
</dbReference>
<dbReference type="GO" id="GO:0005634">
    <property type="term" value="C:nucleus"/>
    <property type="evidence" value="ECO:0007669"/>
    <property type="project" value="UniProtKB-ARBA"/>
</dbReference>
<name>A0A5J4ZB21_PORPP</name>
<dbReference type="InterPro" id="IPR036167">
    <property type="entry name" value="tRNA_intron_Endo_cat-like_sf"/>
</dbReference>
<organism evidence="2 3">
    <name type="scientific">Porphyridium purpureum</name>
    <name type="common">Red alga</name>
    <name type="synonym">Porphyridium cruentum</name>
    <dbReference type="NCBI Taxonomy" id="35688"/>
    <lineage>
        <taxon>Eukaryota</taxon>
        <taxon>Rhodophyta</taxon>
        <taxon>Bangiophyceae</taxon>
        <taxon>Porphyridiales</taxon>
        <taxon>Porphyridiaceae</taxon>
        <taxon>Porphyridium</taxon>
    </lineage>
</organism>
<comment type="caution">
    <text evidence="2">The sequence shown here is derived from an EMBL/GenBank/DDBJ whole genome shotgun (WGS) entry which is preliminary data.</text>
</comment>
<dbReference type="Proteomes" id="UP000324585">
    <property type="component" value="Unassembled WGS sequence"/>
</dbReference>
<proteinExistence type="predicted"/>
<keyword evidence="3" id="KW-1185">Reference proteome</keyword>
<reference evidence="3" key="1">
    <citation type="journal article" date="2019" name="Nat. Commun.">
        <title>Expansion of phycobilisome linker gene families in mesophilic red algae.</title>
        <authorList>
            <person name="Lee J."/>
            <person name="Kim D."/>
            <person name="Bhattacharya D."/>
            <person name="Yoon H.S."/>
        </authorList>
    </citation>
    <scope>NUCLEOTIDE SEQUENCE [LARGE SCALE GENOMIC DNA]</scope>
    <source>
        <strain evidence="3">CCMP 1328</strain>
    </source>
</reference>
<protein>
    <submittedName>
        <fullName evidence="2">Uncharacterized protein</fullName>
    </submittedName>
</protein>
<dbReference type="InterPro" id="IPR011856">
    <property type="entry name" value="tRNA_endonuc-like_dom_sf"/>
</dbReference>
<feature type="compositionally biased region" description="Low complexity" evidence="1">
    <location>
        <begin position="101"/>
        <end position="111"/>
    </location>
</feature>
<evidence type="ECO:0000313" key="3">
    <source>
        <dbReference type="Proteomes" id="UP000324585"/>
    </source>
</evidence>
<dbReference type="GO" id="GO:0003676">
    <property type="term" value="F:nucleic acid binding"/>
    <property type="evidence" value="ECO:0007669"/>
    <property type="project" value="InterPro"/>
</dbReference>
<dbReference type="AlphaFoldDB" id="A0A5J4ZB21"/>
<gene>
    <name evidence="2" type="ORF">FVE85_7432</name>
</gene>
<feature type="region of interest" description="Disordered" evidence="1">
    <location>
        <begin position="84"/>
        <end position="116"/>
    </location>
</feature>
<sequence length="198" mass="21675">MRVVLDESDILDVSAAEFVDLHAPFVADVNDALLLRQVALDLLRVRGWKRVRTIYLDELERCVIFAHEPRTKGAGQVSAASVWTSQRSADPAREQDAGHTVDGADGDASAPAPAPPVVPVDTRVVVTCRDDATLDLGLVQRLMAALEHAALEPPVDESDRILVNEYTLAIVSRDSVTSFYDLVLGLDALTERHKHQFD</sequence>
<accession>A0A5J4ZB21</accession>
<dbReference type="Gene3D" id="3.40.1350.10">
    <property type="match status" value="1"/>
</dbReference>
<dbReference type="GO" id="GO:0006388">
    <property type="term" value="P:tRNA splicing, via endonucleolytic cleavage and ligation"/>
    <property type="evidence" value="ECO:0007669"/>
    <property type="project" value="InterPro"/>
</dbReference>
<dbReference type="EMBL" id="VRMN01000001">
    <property type="protein sequence ID" value="KAA8499847.1"/>
    <property type="molecule type" value="Genomic_DNA"/>
</dbReference>
<evidence type="ECO:0000256" key="1">
    <source>
        <dbReference type="SAM" id="MobiDB-lite"/>
    </source>
</evidence>
<feature type="compositionally biased region" description="Basic and acidic residues" evidence="1">
    <location>
        <begin position="90"/>
        <end position="99"/>
    </location>
</feature>
<evidence type="ECO:0000313" key="2">
    <source>
        <dbReference type="EMBL" id="KAA8499847.1"/>
    </source>
</evidence>